<organism evidence="2 3">
    <name type="scientific">Brachionus plicatilis</name>
    <name type="common">Marine rotifer</name>
    <name type="synonym">Brachionus muelleri</name>
    <dbReference type="NCBI Taxonomy" id="10195"/>
    <lineage>
        <taxon>Eukaryota</taxon>
        <taxon>Metazoa</taxon>
        <taxon>Spiralia</taxon>
        <taxon>Gnathifera</taxon>
        <taxon>Rotifera</taxon>
        <taxon>Eurotatoria</taxon>
        <taxon>Monogononta</taxon>
        <taxon>Pseudotrocha</taxon>
        <taxon>Ploima</taxon>
        <taxon>Brachionidae</taxon>
        <taxon>Brachionus</taxon>
    </lineage>
</organism>
<protein>
    <submittedName>
        <fullName evidence="2">Vacuolar sorting-associated 13C</fullName>
    </submittedName>
</protein>
<name>A0A3M7T6Q3_BRAPC</name>
<evidence type="ECO:0000313" key="2">
    <source>
        <dbReference type="EMBL" id="RNA43599.1"/>
    </source>
</evidence>
<dbReference type="AlphaFoldDB" id="A0A3M7T6Q3"/>
<accession>A0A3M7T6Q3</accession>
<dbReference type="Gene3D" id="3.30.1490.490">
    <property type="match status" value="1"/>
</dbReference>
<feature type="non-terminal residue" evidence="2">
    <location>
        <position position="627"/>
    </location>
</feature>
<gene>
    <name evidence="2" type="ORF">BpHYR1_030995</name>
</gene>
<feature type="region of interest" description="Disordered" evidence="1">
    <location>
        <begin position="1"/>
        <end position="36"/>
    </location>
</feature>
<evidence type="ECO:0000256" key="1">
    <source>
        <dbReference type="SAM" id="MobiDB-lite"/>
    </source>
</evidence>
<comment type="caution">
    <text evidence="2">The sequence shown here is derived from an EMBL/GenBank/DDBJ whole genome shotgun (WGS) entry which is preliminary data.</text>
</comment>
<dbReference type="OrthoDB" id="10212502at2759"/>
<dbReference type="EMBL" id="REGN01000206">
    <property type="protein sequence ID" value="RNA43599.1"/>
    <property type="molecule type" value="Genomic_DNA"/>
</dbReference>
<feature type="compositionally biased region" description="Polar residues" evidence="1">
    <location>
        <begin position="7"/>
        <end position="29"/>
    </location>
</feature>
<dbReference type="Proteomes" id="UP000276133">
    <property type="component" value="Unassembled WGS sequence"/>
</dbReference>
<evidence type="ECO:0000313" key="3">
    <source>
        <dbReference type="Proteomes" id="UP000276133"/>
    </source>
</evidence>
<sequence length="627" mass="72508">MLAVQQEEISLSQEQNITINEDGNENNLDSPRLPSCDAENYHHIPEDLSPMSQVMLVRSDSEDLSPSECNQFAESENRAVILPDLNNKNLPIQKKKRGRPRKICSTSKYRSRIQPSIKNKFTKKMEAIMLEKDGVMGHEVQYSALGWSSRGRHGIRNGAKRIAAWSWWKRLFEESGAEMDLFNQMIKKFAPEMLQHVRSRANRDKLRHFEERKDQKLITCGLCERRYKVNDYSVHLLDCQKKTCDNCGEEIKKVEEAQHLLTCRPAVIPIFRCLRCKTGLTEDELAQHVVECMVPRENCRKCKGIIGHNHKFMACPVCTTISNVESWLIFSNCGHMLCGDVECSRNYIAHFSTREGGLQKVEVGDIICMKYYMKYYNNKSSFNTTTDPNQGQHEEENKLDLNNLQVQPTTSFNHDQENDLYVNIISNVSNNENTIYIQQVDSQSIGDETIDENRISEKVLQSKEKSVLEIQRGYASHSFCFICRRKTGSKPIRTLFCLKRIKSLLLSENRSKLQAIAIYLFWIKTGLDQNMIANIFDLEYRQSVSNICSQVRNAMIKEFVPYYLGAKRLSREQWIENNTEMVKALFNINNNQFAFIADGTSCYCQKSSNNMIQRKLHSGYKNRPLVK</sequence>
<proteinExistence type="predicted"/>
<keyword evidence="3" id="KW-1185">Reference proteome</keyword>
<reference evidence="2 3" key="1">
    <citation type="journal article" date="2018" name="Sci. Rep.">
        <title>Genomic signatures of local adaptation to the degree of environmental predictability in rotifers.</title>
        <authorList>
            <person name="Franch-Gras L."/>
            <person name="Hahn C."/>
            <person name="Garcia-Roger E.M."/>
            <person name="Carmona M.J."/>
            <person name="Serra M."/>
            <person name="Gomez A."/>
        </authorList>
    </citation>
    <scope>NUCLEOTIDE SEQUENCE [LARGE SCALE GENOMIC DNA]</scope>
    <source>
        <strain evidence="2">HYR1</strain>
    </source>
</reference>